<keyword evidence="5" id="KW-0479">Metal-binding</keyword>
<dbReference type="CDD" id="cd00371">
    <property type="entry name" value="HMA"/>
    <property type="match status" value="2"/>
</dbReference>
<dbReference type="Pfam" id="PF00403">
    <property type="entry name" value="HMA"/>
    <property type="match status" value="2"/>
</dbReference>
<feature type="transmembrane region" description="Helical" evidence="9">
    <location>
        <begin position="263"/>
        <end position="280"/>
    </location>
</feature>
<dbReference type="PRINTS" id="PR00941">
    <property type="entry name" value="CDATPASE"/>
</dbReference>
<evidence type="ECO:0000256" key="8">
    <source>
        <dbReference type="ARBA" id="ARBA00022967"/>
    </source>
</evidence>
<protein>
    <submittedName>
        <fullName evidence="11">Cation transporter</fullName>
    </submittedName>
</protein>
<feature type="domain" description="HMA" evidence="10">
    <location>
        <begin position="34"/>
        <end position="98"/>
    </location>
</feature>
<name>A0ABS5NQN1_9BACI</name>
<evidence type="ECO:0000259" key="10">
    <source>
        <dbReference type="PROSITE" id="PS50846"/>
    </source>
</evidence>
<accession>A0ABS5NQN1</accession>
<dbReference type="PROSITE" id="PS50846">
    <property type="entry name" value="HMA_2"/>
    <property type="match status" value="2"/>
</dbReference>
<comment type="caution">
    <text evidence="11">The sequence shown here is derived from an EMBL/GenBank/DDBJ whole genome shotgun (WGS) entry which is preliminary data.</text>
</comment>
<evidence type="ECO:0000256" key="3">
    <source>
        <dbReference type="ARBA" id="ARBA00022475"/>
    </source>
</evidence>
<gene>
    <name evidence="11" type="ORF">KHA94_07930</name>
</gene>
<dbReference type="InterPro" id="IPR027256">
    <property type="entry name" value="P-typ_ATPase_IB"/>
</dbReference>
<dbReference type="PANTHER" id="PTHR48085">
    <property type="entry name" value="CADMIUM/ZINC-TRANSPORTING ATPASE HMA2-RELATED"/>
    <property type="match status" value="1"/>
</dbReference>
<evidence type="ECO:0000256" key="9">
    <source>
        <dbReference type="SAM" id="Phobius"/>
    </source>
</evidence>
<dbReference type="PANTHER" id="PTHR48085:SF5">
    <property type="entry name" value="CADMIUM_ZINC-TRANSPORTING ATPASE HMA4-RELATED"/>
    <property type="match status" value="1"/>
</dbReference>
<proteinExistence type="inferred from homology"/>
<keyword evidence="7" id="KW-0067">ATP-binding</keyword>
<keyword evidence="4" id="KW-0597">Phosphoprotein</keyword>
<comment type="similarity">
    <text evidence="2">Belongs to the cation transport ATPase (P-type) (TC 3.A.3) family. Type IB subfamily.</text>
</comment>
<dbReference type="SUPFAM" id="SSF55008">
    <property type="entry name" value="HMA, heavy metal-associated domain"/>
    <property type="match status" value="2"/>
</dbReference>
<dbReference type="Gene3D" id="3.30.70.100">
    <property type="match status" value="2"/>
</dbReference>
<evidence type="ECO:0000256" key="6">
    <source>
        <dbReference type="ARBA" id="ARBA00022741"/>
    </source>
</evidence>
<dbReference type="EMBL" id="JAGYPM010000002">
    <property type="protein sequence ID" value="MBS4190132.1"/>
    <property type="molecule type" value="Genomic_DNA"/>
</dbReference>
<keyword evidence="3" id="KW-1003">Cell membrane</keyword>
<evidence type="ECO:0000256" key="4">
    <source>
        <dbReference type="ARBA" id="ARBA00022553"/>
    </source>
</evidence>
<evidence type="ECO:0000313" key="12">
    <source>
        <dbReference type="Proteomes" id="UP000681027"/>
    </source>
</evidence>
<keyword evidence="9" id="KW-0812">Transmembrane</keyword>
<keyword evidence="12" id="KW-1185">Reference proteome</keyword>
<keyword evidence="9" id="KW-1133">Transmembrane helix</keyword>
<keyword evidence="6" id="KW-0547">Nucleotide-binding</keyword>
<dbReference type="Proteomes" id="UP000681027">
    <property type="component" value="Unassembled WGS sequence"/>
</dbReference>
<dbReference type="InterPro" id="IPR017969">
    <property type="entry name" value="Heavy-metal-associated_CS"/>
</dbReference>
<feature type="transmembrane region" description="Helical" evidence="9">
    <location>
        <begin position="185"/>
        <end position="204"/>
    </location>
</feature>
<keyword evidence="8" id="KW-1278">Translocase</keyword>
<evidence type="ECO:0000256" key="5">
    <source>
        <dbReference type="ARBA" id="ARBA00022723"/>
    </source>
</evidence>
<evidence type="ECO:0000313" key="11">
    <source>
        <dbReference type="EMBL" id="MBS4190132.1"/>
    </source>
</evidence>
<dbReference type="InterPro" id="IPR006121">
    <property type="entry name" value="HMA_dom"/>
</dbReference>
<dbReference type="InterPro" id="IPR051014">
    <property type="entry name" value="Cation_Transport_ATPase_IB"/>
</dbReference>
<organism evidence="11 12">
    <name type="scientific">Cytobacillus citreus</name>
    <dbReference type="NCBI Taxonomy" id="2833586"/>
    <lineage>
        <taxon>Bacteria</taxon>
        <taxon>Bacillati</taxon>
        <taxon>Bacillota</taxon>
        <taxon>Bacilli</taxon>
        <taxon>Bacillales</taxon>
        <taxon>Bacillaceae</taxon>
        <taxon>Cytobacillus</taxon>
    </lineage>
</organism>
<evidence type="ECO:0000256" key="2">
    <source>
        <dbReference type="ARBA" id="ARBA00006024"/>
    </source>
</evidence>
<keyword evidence="9" id="KW-0472">Membrane</keyword>
<feature type="domain" description="HMA" evidence="10">
    <location>
        <begin position="105"/>
        <end position="168"/>
    </location>
</feature>
<sequence>MTFEKTDKAKSSCCSSKVEEQSKDIPLSPATSEEKVVYRVHGMDCPACAVTIEKGLGALKGIRDVKVNYSTAKLQMVGDVGSFDQIENQVQKLGYAVESLEQNKNMRTYNIEGMDCGSCAKSIENHLNTLPSVRNVSVNFSTGKMKIDHDNSVEDIVSEVAKIGYKAFLLTKSGKTTETPKNKEGNGLIIFSGALIALGFIGSYNGISPIMSNILYAIVIVLTGYKPVKSAYYALKSRSLDMNVLMSAAAIGAALIGEWLEGATVVWLFALGIVLQNRSIEKTRNSIRNLMDLAPPEAWVLNGTELGKKPVEEISVGQIIIFKCTALIKS</sequence>
<reference evidence="11 12" key="1">
    <citation type="submission" date="2021-05" db="EMBL/GenBank/DDBJ databases">
        <title>Novel Bacillus species.</title>
        <authorList>
            <person name="Liu G."/>
        </authorList>
    </citation>
    <scope>NUCLEOTIDE SEQUENCE [LARGE SCALE GENOMIC DNA]</scope>
    <source>
        <strain evidence="11 12">FJAT-49705</strain>
    </source>
</reference>
<dbReference type="InterPro" id="IPR036163">
    <property type="entry name" value="HMA_dom_sf"/>
</dbReference>
<dbReference type="PROSITE" id="PS01047">
    <property type="entry name" value="HMA_1"/>
    <property type="match status" value="2"/>
</dbReference>
<evidence type="ECO:0000256" key="1">
    <source>
        <dbReference type="ARBA" id="ARBA00004651"/>
    </source>
</evidence>
<evidence type="ECO:0000256" key="7">
    <source>
        <dbReference type="ARBA" id="ARBA00022840"/>
    </source>
</evidence>
<comment type="subcellular location">
    <subcellularLocation>
        <location evidence="1">Cell membrane</location>
        <topology evidence="1">Multi-pass membrane protein</topology>
    </subcellularLocation>
</comment>